<evidence type="ECO:0000313" key="3">
    <source>
        <dbReference type="EMBL" id="KAK3368755.1"/>
    </source>
</evidence>
<gene>
    <name evidence="3" type="ORF">B0H63DRAFT_565390</name>
</gene>
<organism evidence="3 4">
    <name type="scientific">Podospora didyma</name>
    <dbReference type="NCBI Taxonomy" id="330526"/>
    <lineage>
        <taxon>Eukaryota</taxon>
        <taxon>Fungi</taxon>
        <taxon>Dikarya</taxon>
        <taxon>Ascomycota</taxon>
        <taxon>Pezizomycotina</taxon>
        <taxon>Sordariomycetes</taxon>
        <taxon>Sordariomycetidae</taxon>
        <taxon>Sordariales</taxon>
        <taxon>Podosporaceae</taxon>
        <taxon>Podospora</taxon>
    </lineage>
</organism>
<dbReference type="PANTHER" id="PTHR10039">
    <property type="entry name" value="AMELOGENIN"/>
    <property type="match status" value="1"/>
</dbReference>
<keyword evidence="4" id="KW-1185">Reference proteome</keyword>
<dbReference type="SUPFAM" id="SSF52540">
    <property type="entry name" value="P-loop containing nucleoside triphosphate hydrolases"/>
    <property type="match status" value="1"/>
</dbReference>
<dbReference type="AlphaFoldDB" id="A0AAE0K360"/>
<dbReference type="Gene3D" id="3.40.50.300">
    <property type="entry name" value="P-loop containing nucleotide triphosphate hydrolases"/>
    <property type="match status" value="1"/>
</dbReference>
<keyword evidence="1" id="KW-0677">Repeat</keyword>
<sequence>MPGLEAMVALGLVCNVFQVISFAKEVRYVSKSICESSEPPDATLVASLDVNLVNLNKVFAEVKTTIAAATRPLTSNDTELLEISKECTKAARALQAKVANTKIAAAKGNRVRVGSSIEQLEKLLKIHQKTLETRLLINICNKENAIMVQQQQDFNNINATLRQFIGALAEGETRMEVLLGREATSIKNHVTKTADTLQQTVVGQLASESKATRAEVSLAIRDIESGIVRSEVRGADKAIHDRLLQSLKYPTLNERRKQIVDPYAKTFQWVYGDLEGEPESDHNRGSSERRKRDAALIRGKAGSGKSTFIKFLVEDPRTKVHLAKSSKEALILSHFIWRAGQLIEGSIKGMLCSLLHQLLVAECSLTPILMDQFPNTTKKDTISDWSDKKLGEVIDYALRNTSRPLYLFIDGLDEIHESDGQFALLDVLEEELRHVPGLKICVSSRPEPVLKDLLSKYPMLQVHDLARQDIRNFTASILRKEFKQLSDATDEQLSKFINTVCDMADGVFLWVTLALRSLQSGLAKGDSLSDLERRLEALPPDLKNLYRAMWNRLGIDEEIYRQDAATYLNLVLIAGKLPNMASFLVLQNPLPILSVFFCDKCYLDLSVSMRRFWSRIFKLRESLQSA</sequence>
<evidence type="ECO:0000259" key="2">
    <source>
        <dbReference type="PROSITE" id="PS50837"/>
    </source>
</evidence>
<dbReference type="InterPro" id="IPR027417">
    <property type="entry name" value="P-loop_NTPase"/>
</dbReference>
<feature type="domain" description="NACHT" evidence="2">
    <location>
        <begin position="293"/>
        <end position="450"/>
    </location>
</feature>
<dbReference type="Proteomes" id="UP001285441">
    <property type="component" value="Unassembled WGS sequence"/>
</dbReference>
<reference evidence="3" key="1">
    <citation type="journal article" date="2023" name="Mol. Phylogenet. Evol.">
        <title>Genome-scale phylogeny and comparative genomics of the fungal order Sordariales.</title>
        <authorList>
            <person name="Hensen N."/>
            <person name="Bonometti L."/>
            <person name="Westerberg I."/>
            <person name="Brannstrom I.O."/>
            <person name="Guillou S."/>
            <person name="Cros-Aarteil S."/>
            <person name="Calhoun S."/>
            <person name="Haridas S."/>
            <person name="Kuo A."/>
            <person name="Mondo S."/>
            <person name="Pangilinan J."/>
            <person name="Riley R."/>
            <person name="LaButti K."/>
            <person name="Andreopoulos B."/>
            <person name="Lipzen A."/>
            <person name="Chen C."/>
            <person name="Yan M."/>
            <person name="Daum C."/>
            <person name="Ng V."/>
            <person name="Clum A."/>
            <person name="Steindorff A."/>
            <person name="Ohm R.A."/>
            <person name="Martin F."/>
            <person name="Silar P."/>
            <person name="Natvig D.O."/>
            <person name="Lalanne C."/>
            <person name="Gautier V."/>
            <person name="Ament-Velasquez S.L."/>
            <person name="Kruys A."/>
            <person name="Hutchinson M.I."/>
            <person name="Powell A.J."/>
            <person name="Barry K."/>
            <person name="Miller A.N."/>
            <person name="Grigoriev I.V."/>
            <person name="Debuchy R."/>
            <person name="Gladieux P."/>
            <person name="Hiltunen Thoren M."/>
            <person name="Johannesson H."/>
        </authorList>
    </citation>
    <scope>NUCLEOTIDE SEQUENCE</scope>
    <source>
        <strain evidence="3">CBS 232.78</strain>
    </source>
</reference>
<dbReference type="EMBL" id="JAULSW010000010">
    <property type="protein sequence ID" value="KAK3368755.1"/>
    <property type="molecule type" value="Genomic_DNA"/>
</dbReference>
<dbReference type="InterPro" id="IPR007111">
    <property type="entry name" value="NACHT_NTPase"/>
</dbReference>
<dbReference type="PANTHER" id="PTHR10039:SF5">
    <property type="entry name" value="NACHT DOMAIN-CONTAINING PROTEIN"/>
    <property type="match status" value="1"/>
</dbReference>
<dbReference type="PROSITE" id="PS50837">
    <property type="entry name" value="NACHT"/>
    <property type="match status" value="1"/>
</dbReference>
<comment type="caution">
    <text evidence="3">The sequence shown here is derived from an EMBL/GenBank/DDBJ whole genome shotgun (WGS) entry which is preliminary data.</text>
</comment>
<evidence type="ECO:0000256" key="1">
    <source>
        <dbReference type="ARBA" id="ARBA00022737"/>
    </source>
</evidence>
<protein>
    <recommendedName>
        <fullName evidence="2">NACHT domain-containing protein</fullName>
    </recommendedName>
</protein>
<dbReference type="InterPro" id="IPR056884">
    <property type="entry name" value="NPHP3-like_N"/>
</dbReference>
<evidence type="ECO:0000313" key="4">
    <source>
        <dbReference type="Proteomes" id="UP001285441"/>
    </source>
</evidence>
<reference evidence="3" key="2">
    <citation type="submission" date="2023-06" db="EMBL/GenBank/DDBJ databases">
        <authorList>
            <consortium name="Lawrence Berkeley National Laboratory"/>
            <person name="Haridas S."/>
            <person name="Hensen N."/>
            <person name="Bonometti L."/>
            <person name="Westerberg I."/>
            <person name="Brannstrom I.O."/>
            <person name="Guillou S."/>
            <person name="Cros-Aarteil S."/>
            <person name="Calhoun S."/>
            <person name="Kuo A."/>
            <person name="Mondo S."/>
            <person name="Pangilinan J."/>
            <person name="Riley R."/>
            <person name="LaButti K."/>
            <person name="Andreopoulos B."/>
            <person name="Lipzen A."/>
            <person name="Chen C."/>
            <person name="Yanf M."/>
            <person name="Daum C."/>
            <person name="Ng V."/>
            <person name="Clum A."/>
            <person name="Steindorff A."/>
            <person name="Ohm R."/>
            <person name="Martin F."/>
            <person name="Silar P."/>
            <person name="Natvig D."/>
            <person name="Lalanne C."/>
            <person name="Gautier V."/>
            <person name="Ament-velasquez S.L."/>
            <person name="Kruys A."/>
            <person name="Hutchinson M.I."/>
            <person name="Powell A.J."/>
            <person name="Barry K."/>
            <person name="Miller A.N."/>
            <person name="Grigoriev I.V."/>
            <person name="Debuchy R."/>
            <person name="Gladieux P."/>
            <person name="Thoren M.H."/>
            <person name="Johannesson H."/>
        </authorList>
    </citation>
    <scope>NUCLEOTIDE SEQUENCE</scope>
    <source>
        <strain evidence="3">CBS 232.78</strain>
    </source>
</reference>
<dbReference type="Pfam" id="PF24883">
    <property type="entry name" value="NPHP3_N"/>
    <property type="match status" value="1"/>
</dbReference>
<proteinExistence type="predicted"/>
<name>A0AAE0K360_9PEZI</name>
<accession>A0AAE0K360</accession>